<dbReference type="AlphaFoldDB" id="A0A7C4Z9X6"/>
<evidence type="ECO:0000313" key="1">
    <source>
        <dbReference type="EMBL" id="HGY10236.1"/>
    </source>
</evidence>
<accession>A0A7C4Z9X6</accession>
<gene>
    <name evidence="1" type="ORF">ENK37_09360</name>
</gene>
<reference evidence="1" key="1">
    <citation type="journal article" date="2020" name="mSystems">
        <title>Genome- and Community-Level Interaction Insights into Carbon Utilization and Element Cycling Functions of Hydrothermarchaeota in Hydrothermal Sediment.</title>
        <authorList>
            <person name="Zhou Z."/>
            <person name="Liu Y."/>
            <person name="Xu W."/>
            <person name="Pan J."/>
            <person name="Luo Z.H."/>
            <person name="Li M."/>
        </authorList>
    </citation>
    <scope>NUCLEOTIDE SEQUENCE [LARGE SCALE GENOMIC DNA]</scope>
    <source>
        <strain evidence="1">HyVt-570</strain>
    </source>
</reference>
<organism evidence="1">
    <name type="scientific">Oceanithermus profundus</name>
    <dbReference type="NCBI Taxonomy" id="187137"/>
    <lineage>
        <taxon>Bacteria</taxon>
        <taxon>Thermotogati</taxon>
        <taxon>Deinococcota</taxon>
        <taxon>Deinococci</taxon>
        <taxon>Thermales</taxon>
        <taxon>Thermaceae</taxon>
        <taxon>Oceanithermus</taxon>
    </lineage>
</organism>
<sequence length="80" mass="8764">MARIEVKLVADRISTDEPVDLGLHTLEGDYNLTEAQALAALKARPELGYKVEAGVLEFAGAIIPLADLRSLRAEIVSRYR</sequence>
<protein>
    <submittedName>
        <fullName evidence="1">Uncharacterized protein</fullName>
    </submittedName>
</protein>
<proteinExistence type="predicted"/>
<dbReference type="Proteomes" id="UP000885759">
    <property type="component" value="Unassembled WGS sequence"/>
</dbReference>
<comment type="caution">
    <text evidence="1">The sequence shown here is derived from an EMBL/GenBank/DDBJ whole genome shotgun (WGS) entry which is preliminary data.</text>
</comment>
<dbReference type="EMBL" id="DRPZ01000237">
    <property type="protein sequence ID" value="HGY10236.1"/>
    <property type="molecule type" value="Genomic_DNA"/>
</dbReference>
<name>A0A7C4Z9X6_9DEIN</name>